<evidence type="ECO:0000256" key="1">
    <source>
        <dbReference type="SAM" id="MobiDB-lite"/>
    </source>
</evidence>
<comment type="caution">
    <text evidence="2">The sequence shown here is derived from an EMBL/GenBank/DDBJ whole genome shotgun (WGS) entry which is preliminary data.</text>
</comment>
<proteinExistence type="predicted"/>
<organism evidence="2 3">
    <name type="scientific">Polarella glacialis</name>
    <name type="common">Dinoflagellate</name>
    <dbReference type="NCBI Taxonomy" id="89957"/>
    <lineage>
        <taxon>Eukaryota</taxon>
        <taxon>Sar</taxon>
        <taxon>Alveolata</taxon>
        <taxon>Dinophyceae</taxon>
        <taxon>Suessiales</taxon>
        <taxon>Suessiaceae</taxon>
        <taxon>Polarella</taxon>
    </lineage>
</organism>
<accession>A0A813K6L0</accession>
<dbReference type="Proteomes" id="UP000626109">
    <property type="component" value="Unassembled WGS sequence"/>
</dbReference>
<sequence>MLAGHAGYPQPNPDLAADSSVGKGRSHDLCVTMQSLRLPGDKEPEDMCRIGTNPGEMNSVSAKGELGKQRSESENGAEGRSLQKGSDIEPAWCSSRNRHPCWSHEQWAECIPLGGSASDTSSDDESSEESWKGHPPLAQGLYRAEGEAGGPCHIVDVTLGRNLCS</sequence>
<gene>
    <name evidence="2" type="ORF">PGLA2088_LOCUS29314</name>
</gene>
<dbReference type="EMBL" id="CAJNNW010028256">
    <property type="protein sequence ID" value="CAE8695394.1"/>
    <property type="molecule type" value="Genomic_DNA"/>
</dbReference>
<evidence type="ECO:0000313" key="3">
    <source>
        <dbReference type="Proteomes" id="UP000626109"/>
    </source>
</evidence>
<name>A0A813K6L0_POLGL</name>
<feature type="region of interest" description="Disordered" evidence="1">
    <location>
        <begin position="1"/>
        <end position="92"/>
    </location>
</feature>
<feature type="region of interest" description="Disordered" evidence="1">
    <location>
        <begin position="113"/>
        <end position="138"/>
    </location>
</feature>
<reference evidence="2" key="1">
    <citation type="submission" date="2021-02" db="EMBL/GenBank/DDBJ databases">
        <authorList>
            <person name="Dougan E. K."/>
            <person name="Rhodes N."/>
            <person name="Thang M."/>
            <person name="Chan C."/>
        </authorList>
    </citation>
    <scope>NUCLEOTIDE SEQUENCE</scope>
</reference>
<dbReference type="AlphaFoldDB" id="A0A813K6L0"/>
<protein>
    <submittedName>
        <fullName evidence="2">Uncharacterized protein</fullName>
    </submittedName>
</protein>
<feature type="compositionally biased region" description="Basic and acidic residues" evidence="1">
    <location>
        <begin position="39"/>
        <end position="48"/>
    </location>
</feature>
<evidence type="ECO:0000313" key="2">
    <source>
        <dbReference type="EMBL" id="CAE8695394.1"/>
    </source>
</evidence>